<dbReference type="GO" id="GO:0000978">
    <property type="term" value="F:RNA polymerase II cis-regulatory region sequence-specific DNA binding"/>
    <property type="evidence" value="ECO:0007669"/>
    <property type="project" value="TreeGrafter"/>
</dbReference>
<dbReference type="InterPro" id="IPR050457">
    <property type="entry name" value="ZnFinger_BTB_dom_contain"/>
</dbReference>
<keyword evidence="9" id="KW-0804">Transcription</keyword>
<name>A0A8X6I641_9ARAC</name>
<sequence>MMNRKDCSSSGVPNPKLSRLILTDLYEKSETIPNADGPSEAEIHKKKVINLYFYQDFSNFETTLFCDICLKEFNTASSLLRHKCTHFSEEDFQHGIYQERFSHIEHLSQCNRTDSENESGQSNVFEQTFLQSGRDRQMRTYTAKKTVQCDVCKKKFLYTYHLNRHMLIHTGEMPFQCDLCKREFSRKDNFNVHMRLHTPEKSFQCDACLKTFSKKVHLNRHMQTHTGQKLFQ</sequence>
<protein>
    <recommendedName>
        <fullName evidence="12">C2H2-type domain-containing protein</fullName>
    </recommendedName>
</protein>
<dbReference type="Pfam" id="PF00096">
    <property type="entry name" value="zf-C2H2"/>
    <property type="match status" value="4"/>
</dbReference>
<evidence type="ECO:0000256" key="11">
    <source>
        <dbReference type="PROSITE-ProRule" id="PRU00042"/>
    </source>
</evidence>
<feature type="domain" description="C2H2-type" evidence="12">
    <location>
        <begin position="203"/>
        <end position="230"/>
    </location>
</feature>
<evidence type="ECO:0000256" key="1">
    <source>
        <dbReference type="ARBA" id="ARBA00004123"/>
    </source>
</evidence>
<evidence type="ECO:0000256" key="7">
    <source>
        <dbReference type="ARBA" id="ARBA00023015"/>
    </source>
</evidence>
<evidence type="ECO:0000256" key="2">
    <source>
        <dbReference type="ARBA" id="ARBA00006991"/>
    </source>
</evidence>
<comment type="subcellular location">
    <subcellularLocation>
        <location evidence="1">Nucleus</location>
    </subcellularLocation>
</comment>
<evidence type="ECO:0000256" key="8">
    <source>
        <dbReference type="ARBA" id="ARBA00023125"/>
    </source>
</evidence>
<evidence type="ECO:0000256" key="5">
    <source>
        <dbReference type="ARBA" id="ARBA00022771"/>
    </source>
</evidence>
<comment type="caution">
    <text evidence="13">The sequence shown here is derived from an EMBL/GenBank/DDBJ whole genome shotgun (WGS) entry which is preliminary data.</text>
</comment>
<evidence type="ECO:0000259" key="12">
    <source>
        <dbReference type="PROSITE" id="PS50157"/>
    </source>
</evidence>
<dbReference type="FunFam" id="3.30.160.60:FF:001156">
    <property type="entry name" value="Zinc finger protein 407"/>
    <property type="match status" value="1"/>
</dbReference>
<dbReference type="FunFam" id="3.30.160.60:FF:000446">
    <property type="entry name" value="Zinc finger protein"/>
    <property type="match status" value="1"/>
</dbReference>
<keyword evidence="3" id="KW-0479">Metal-binding</keyword>
<evidence type="ECO:0000313" key="14">
    <source>
        <dbReference type="Proteomes" id="UP000886998"/>
    </source>
</evidence>
<feature type="domain" description="C2H2-type" evidence="12">
    <location>
        <begin position="147"/>
        <end position="174"/>
    </location>
</feature>
<dbReference type="PANTHER" id="PTHR46105:SF5">
    <property type="entry name" value="ZINC FINGER AND BTB DOMAIN-CONTAINING PROTEIN 44 ISOFORM X1"/>
    <property type="match status" value="1"/>
</dbReference>
<evidence type="ECO:0000313" key="13">
    <source>
        <dbReference type="EMBL" id="GFS32297.1"/>
    </source>
</evidence>
<keyword evidence="4" id="KW-0677">Repeat</keyword>
<dbReference type="PANTHER" id="PTHR46105">
    <property type="entry name" value="AGAP004733-PA"/>
    <property type="match status" value="1"/>
</dbReference>
<evidence type="ECO:0000256" key="3">
    <source>
        <dbReference type="ARBA" id="ARBA00022723"/>
    </source>
</evidence>
<dbReference type="AlphaFoldDB" id="A0A8X6I641"/>
<evidence type="ECO:0000256" key="10">
    <source>
        <dbReference type="ARBA" id="ARBA00023242"/>
    </source>
</evidence>
<organism evidence="13 14">
    <name type="scientific">Trichonephila inaurata madagascariensis</name>
    <dbReference type="NCBI Taxonomy" id="2747483"/>
    <lineage>
        <taxon>Eukaryota</taxon>
        <taxon>Metazoa</taxon>
        <taxon>Ecdysozoa</taxon>
        <taxon>Arthropoda</taxon>
        <taxon>Chelicerata</taxon>
        <taxon>Arachnida</taxon>
        <taxon>Araneae</taxon>
        <taxon>Araneomorphae</taxon>
        <taxon>Entelegynae</taxon>
        <taxon>Araneoidea</taxon>
        <taxon>Nephilidae</taxon>
        <taxon>Trichonephila</taxon>
        <taxon>Trichonephila inaurata</taxon>
    </lineage>
</organism>
<dbReference type="SMART" id="SM00355">
    <property type="entry name" value="ZnF_C2H2"/>
    <property type="match status" value="4"/>
</dbReference>
<evidence type="ECO:0000256" key="6">
    <source>
        <dbReference type="ARBA" id="ARBA00022833"/>
    </source>
</evidence>
<dbReference type="FunFam" id="3.30.160.60:FF:000912">
    <property type="entry name" value="Zinc finger protein 660"/>
    <property type="match status" value="1"/>
</dbReference>
<keyword evidence="6" id="KW-0862">Zinc</keyword>
<dbReference type="GO" id="GO:0008270">
    <property type="term" value="F:zinc ion binding"/>
    <property type="evidence" value="ECO:0007669"/>
    <property type="project" value="UniProtKB-KW"/>
</dbReference>
<dbReference type="GO" id="GO:0005634">
    <property type="term" value="C:nucleus"/>
    <property type="evidence" value="ECO:0007669"/>
    <property type="project" value="UniProtKB-SubCell"/>
</dbReference>
<keyword evidence="14" id="KW-1185">Reference proteome</keyword>
<feature type="domain" description="C2H2-type" evidence="12">
    <location>
        <begin position="175"/>
        <end position="202"/>
    </location>
</feature>
<dbReference type="InterPro" id="IPR013087">
    <property type="entry name" value="Znf_C2H2_type"/>
</dbReference>
<dbReference type="PROSITE" id="PS00028">
    <property type="entry name" value="ZINC_FINGER_C2H2_1"/>
    <property type="match status" value="4"/>
</dbReference>
<keyword evidence="8" id="KW-0238">DNA-binding</keyword>
<gene>
    <name evidence="13" type="ORF">TNIN_81621</name>
</gene>
<accession>A0A8X6I641</accession>
<keyword evidence="5 11" id="KW-0863">Zinc-finger</keyword>
<dbReference type="PROSITE" id="PS50157">
    <property type="entry name" value="ZINC_FINGER_C2H2_2"/>
    <property type="match status" value="4"/>
</dbReference>
<keyword evidence="7" id="KW-0805">Transcription regulation</keyword>
<dbReference type="GO" id="GO:0000981">
    <property type="term" value="F:DNA-binding transcription factor activity, RNA polymerase II-specific"/>
    <property type="evidence" value="ECO:0007669"/>
    <property type="project" value="TreeGrafter"/>
</dbReference>
<evidence type="ECO:0000256" key="4">
    <source>
        <dbReference type="ARBA" id="ARBA00022737"/>
    </source>
</evidence>
<dbReference type="Gene3D" id="3.30.160.60">
    <property type="entry name" value="Classic Zinc Finger"/>
    <property type="match status" value="3"/>
</dbReference>
<comment type="similarity">
    <text evidence="2">Belongs to the krueppel C2H2-type zinc-finger protein family.</text>
</comment>
<dbReference type="InterPro" id="IPR036236">
    <property type="entry name" value="Znf_C2H2_sf"/>
</dbReference>
<reference evidence="13" key="1">
    <citation type="submission" date="2020-08" db="EMBL/GenBank/DDBJ databases">
        <title>Multicomponent nature underlies the extraordinary mechanical properties of spider dragline silk.</title>
        <authorList>
            <person name="Kono N."/>
            <person name="Nakamura H."/>
            <person name="Mori M."/>
            <person name="Yoshida Y."/>
            <person name="Ohtoshi R."/>
            <person name="Malay A.D."/>
            <person name="Moran D.A.P."/>
            <person name="Tomita M."/>
            <person name="Numata K."/>
            <person name="Arakawa K."/>
        </authorList>
    </citation>
    <scope>NUCLEOTIDE SEQUENCE</scope>
</reference>
<dbReference type="Proteomes" id="UP000886998">
    <property type="component" value="Unassembled WGS sequence"/>
</dbReference>
<dbReference type="EMBL" id="BMAV01024333">
    <property type="protein sequence ID" value="GFS32297.1"/>
    <property type="molecule type" value="Genomic_DNA"/>
</dbReference>
<feature type="domain" description="C2H2-type" evidence="12">
    <location>
        <begin position="64"/>
        <end position="91"/>
    </location>
</feature>
<evidence type="ECO:0000256" key="9">
    <source>
        <dbReference type="ARBA" id="ARBA00023163"/>
    </source>
</evidence>
<dbReference type="SUPFAM" id="SSF57667">
    <property type="entry name" value="beta-beta-alpha zinc fingers"/>
    <property type="match status" value="3"/>
</dbReference>
<dbReference type="OrthoDB" id="3176202at2759"/>
<proteinExistence type="inferred from homology"/>
<keyword evidence="10" id="KW-0539">Nucleus</keyword>